<accession>A0ABQ9GKN6</accession>
<evidence type="ECO:0000313" key="4">
    <source>
        <dbReference type="Proteomes" id="UP001159363"/>
    </source>
</evidence>
<dbReference type="Gene3D" id="3.30.420.10">
    <property type="entry name" value="Ribonuclease H-like superfamily/Ribonuclease H"/>
    <property type="match status" value="1"/>
</dbReference>
<dbReference type="Pfam" id="PF17921">
    <property type="entry name" value="Integrase_H2C2"/>
    <property type="match status" value="1"/>
</dbReference>
<sequence length="280" mass="32199">MASDGDGKLLIKYCEQGWPVVKDIPLCVQGYYAPSDRIVLDNWLLFINDKLIVPESSRLGMLLTLHKSHFEMTKMKSKARQVLYWSKMSQDIEVFETKCCACQKFAVSRPREPLLAHERSSLPFNKIWAIFLLLEGSCVNYKGYRQRRLMRHLKVFATHGIQKLAIADNVPFWSRECLLLAQEWGFTIVTSGPRYPHSNGIADRAVQTAKRWQLDRTCTLAVSLVNDVRHISLAIGNINESESQVTVTLLRLVVVDNFEEQLKKITRKSKLSYEREVRPG</sequence>
<comment type="caution">
    <text evidence="3">The sequence shown here is derived from an EMBL/GenBank/DDBJ whole genome shotgun (WGS) entry which is preliminary data.</text>
</comment>
<dbReference type="Gene3D" id="1.10.340.70">
    <property type="match status" value="1"/>
</dbReference>
<dbReference type="InterPro" id="IPR012337">
    <property type="entry name" value="RNaseH-like_sf"/>
</dbReference>
<evidence type="ECO:0000256" key="1">
    <source>
        <dbReference type="ARBA" id="ARBA00012493"/>
    </source>
</evidence>
<gene>
    <name evidence="3" type="ORF">PR048_026201</name>
</gene>
<dbReference type="Proteomes" id="UP001159363">
    <property type="component" value="Chromosome 10"/>
</dbReference>
<evidence type="ECO:0000259" key="2">
    <source>
        <dbReference type="Pfam" id="PF17921"/>
    </source>
</evidence>
<dbReference type="InterPro" id="IPR041588">
    <property type="entry name" value="Integrase_H2C2"/>
</dbReference>
<protein>
    <recommendedName>
        <fullName evidence="1">RNA-directed DNA polymerase</fullName>
        <ecNumber evidence="1">2.7.7.49</ecNumber>
    </recommendedName>
</protein>
<keyword evidence="4" id="KW-1185">Reference proteome</keyword>
<feature type="domain" description="Integrase zinc-binding" evidence="2">
    <location>
        <begin position="53"/>
        <end position="105"/>
    </location>
</feature>
<evidence type="ECO:0000313" key="3">
    <source>
        <dbReference type="EMBL" id="KAJ8872595.1"/>
    </source>
</evidence>
<dbReference type="SUPFAM" id="SSF53098">
    <property type="entry name" value="Ribonuclease H-like"/>
    <property type="match status" value="1"/>
</dbReference>
<dbReference type="PANTHER" id="PTHR37984:SF7">
    <property type="entry name" value="INTEGRASE CATALYTIC DOMAIN-CONTAINING PROTEIN"/>
    <property type="match status" value="1"/>
</dbReference>
<name>A0ABQ9GKN6_9NEOP</name>
<organism evidence="3 4">
    <name type="scientific">Dryococelus australis</name>
    <dbReference type="NCBI Taxonomy" id="614101"/>
    <lineage>
        <taxon>Eukaryota</taxon>
        <taxon>Metazoa</taxon>
        <taxon>Ecdysozoa</taxon>
        <taxon>Arthropoda</taxon>
        <taxon>Hexapoda</taxon>
        <taxon>Insecta</taxon>
        <taxon>Pterygota</taxon>
        <taxon>Neoptera</taxon>
        <taxon>Polyneoptera</taxon>
        <taxon>Phasmatodea</taxon>
        <taxon>Verophasmatodea</taxon>
        <taxon>Anareolatae</taxon>
        <taxon>Phasmatidae</taxon>
        <taxon>Eurycanthinae</taxon>
        <taxon>Dryococelus</taxon>
    </lineage>
</organism>
<dbReference type="EMBL" id="JARBHB010000011">
    <property type="protein sequence ID" value="KAJ8872595.1"/>
    <property type="molecule type" value="Genomic_DNA"/>
</dbReference>
<reference evidence="3 4" key="1">
    <citation type="submission" date="2023-02" db="EMBL/GenBank/DDBJ databases">
        <title>LHISI_Scaffold_Assembly.</title>
        <authorList>
            <person name="Stuart O.P."/>
            <person name="Cleave R."/>
            <person name="Magrath M.J.L."/>
            <person name="Mikheyev A.S."/>
        </authorList>
    </citation>
    <scope>NUCLEOTIDE SEQUENCE [LARGE SCALE GENOMIC DNA]</scope>
    <source>
        <strain evidence="3">Daus_M_001</strain>
        <tissue evidence="3">Leg muscle</tissue>
    </source>
</reference>
<dbReference type="EC" id="2.7.7.49" evidence="1"/>
<dbReference type="PANTHER" id="PTHR37984">
    <property type="entry name" value="PROTEIN CBG26694"/>
    <property type="match status" value="1"/>
</dbReference>
<dbReference type="InterPro" id="IPR050951">
    <property type="entry name" value="Retrovirus_Pol_polyprotein"/>
</dbReference>
<proteinExistence type="predicted"/>
<dbReference type="InterPro" id="IPR036397">
    <property type="entry name" value="RNaseH_sf"/>
</dbReference>